<dbReference type="EMBL" id="JAACJM010000052">
    <property type="protein sequence ID" value="KAF5357420.1"/>
    <property type="molecule type" value="Genomic_DNA"/>
</dbReference>
<feature type="transmembrane region" description="Helical" evidence="2">
    <location>
        <begin position="84"/>
        <end position="104"/>
    </location>
</feature>
<protein>
    <recommendedName>
        <fullName evidence="3">DUF6533 domain-containing protein</fullName>
    </recommendedName>
</protein>
<organism evidence="4 5">
    <name type="scientific">Tetrapyrgos nigripes</name>
    <dbReference type="NCBI Taxonomy" id="182062"/>
    <lineage>
        <taxon>Eukaryota</taxon>
        <taxon>Fungi</taxon>
        <taxon>Dikarya</taxon>
        <taxon>Basidiomycota</taxon>
        <taxon>Agaricomycotina</taxon>
        <taxon>Agaricomycetes</taxon>
        <taxon>Agaricomycetidae</taxon>
        <taxon>Agaricales</taxon>
        <taxon>Marasmiineae</taxon>
        <taxon>Marasmiaceae</taxon>
        <taxon>Tetrapyrgos</taxon>
    </lineage>
</organism>
<accession>A0A8H5G310</accession>
<keyword evidence="2" id="KW-0472">Membrane</keyword>
<feature type="compositionally biased region" description="Polar residues" evidence="1">
    <location>
        <begin position="359"/>
        <end position="369"/>
    </location>
</feature>
<proteinExistence type="predicted"/>
<feature type="compositionally biased region" description="Polar residues" evidence="1">
    <location>
        <begin position="317"/>
        <end position="327"/>
    </location>
</feature>
<dbReference type="Pfam" id="PF20151">
    <property type="entry name" value="DUF6533"/>
    <property type="match status" value="1"/>
</dbReference>
<feature type="compositionally biased region" description="Low complexity" evidence="1">
    <location>
        <begin position="306"/>
        <end position="316"/>
    </location>
</feature>
<keyword evidence="2" id="KW-1133">Transmembrane helix</keyword>
<evidence type="ECO:0000256" key="1">
    <source>
        <dbReference type="SAM" id="MobiDB-lite"/>
    </source>
</evidence>
<dbReference type="Proteomes" id="UP000559256">
    <property type="component" value="Unassembled WGS sequence"/>
</dbReference>
<feature type="transmembrane region" description="Helical" evidence="2">
    <location>
        <begin position="116"/>
        <end position="136"/>
    </location>
</feature>
<name>A0A8H5G310_9AGAR</name>
<evidence type="ECO:0000313" key="4">
    <source>
        <dbReference type="EMBL" id="KAF5357420.1"/>
    </source>
</evidence>
<feature type="transmembrane region" description="Helical" evidence="2">
    <location>
        <begin position="184"/>
        <end position="207"/>
    </location>
</feature>
<keyword evidence="5" id="KW-1185">Reference proteome</keyword>
<feature type="transmembrane region" description="Helical" evidence="2">
    <location>
        <begin position="228"/>
        <end position="248"/>
    </location>
</feature>
<gene>
    <name evidence="4" type="ORF">D9758_005936</name>
</gene>
<evidence type="ECO:0000313" key="5">
    <source>
        <dbReference type="Proteomes" id="UP000559256"/>
    </source>
</evidence>
<feature type="region of interest" description="Disordered" evidence="1">
    <location>
        <begin position="306"/>
        <end position="369"/>
    </location>
</feature>
<comment type="caution">
    <text evidence="4">The sequence shown here is derived from an EMBL/GenBank/DDBJ whole genome shotgun (WGS) entry which is preliminary data.</text>
</comment>
<reference evidence="4 5" key="1">
    <citation type="journal article" date="2020" name="ISME J.">
        <title>Uncovering the hidden diversity of litter-decomposition mechanisms in mushroom-forming fungi.</title>
        <authorList>
            <person name="Floudas D."/>
            <person name="Bentzer J."/>
            <person name="Ahren D."/>
            <person name="Johansson T."/>
            <person name="Persson P."/>
            <person name="Tunlid A."/>
        </authorList>
    </citation>
    <scope>NUCLEOTIDE SEQUENCE [LARGE SCALE GENOMIC DNA]</scope>
    <source>
        <strain evidence="4 5">CBS 291.85</strain>
    </source>
</reference>
<feature type="transmembrane region" description="Helical" evidence="2">
    <location>
        <begin position="51"/>
        <end position="72"/>
    </location>
</feature>
<sequence length="369" mass="40037">MSDADVHAARLLQAVKYANVASITILVWDYLLTLEREIRLVWKGHWGSVKILYILSRFPPFFDVPLVMYYALAPNVPLSRCQPIYAVASWFTLFGIVVAEAILMKRTVALWGVDKRIYFGLIGLMVVSSICAPVILQPGPDLERFCKAVTIPCAVTVGLFLESLRYGPPPLPTVTGCYPTEGSVIVFVDFILLILYESVMLGLTLWVGFRKFRHSRNPLIVTLYRDGIFYFVYTFVISLGNIIVLVAGPSELLDLLNTFQRVMHSILSTRIILHVRSADQQFREDNLGGTAAGATQRLSAINFAPGKSAGSSSAGKTTNQSESSYAMTTMGIDATTSTGAGPGASEGAGAELGPVPGPSKSSGLETATK</sequence>
<evidence type="ECO:0000256" key="2">
    <source>
        <dbReference type="SAM" id="Phobius"/>
    </source>
</evidence>
<feature type="transmembrane region" description="Helical" evidence="2">
    <location>
        <begin position="12"/>
        <end position="31"/>
    </location>
</feature>
<feature type="domain" description="DUF6533" evidence="3">
    <location>
        <begin position="17"/>
        <end position="61"/>
    </location>
</feature>
<keyword evidence="2" id="KW-0812">Transmembrane</keyword>
<evidence type="ECO:0000259" key="3">
    <source>
        <dbReference type="Pfam" id="PF20151"/>
    </source>
</evidence>
<dbReference type="OrthoDB" id="3350812at2759"/>
<dbReference type="InterPro" id="IPR045340">
    <property type="entry name" value="DUF6533"/>
</dbReference>
<dbReference type="AlphaFoldDB" id="A0A8H5G310"/>